<organism evidence="1 2">
    <name type="scientific">Leptospira stimsonii</name>
    <dbReference type="NCBI Taxonomy" id="2202203"/>
    <lineage>
        <taxon>Bacteria</taxon>
        <taxon>Pseudomonadati</taxon>
        <taxon>Spirochaetota</taxon>
        <taxon>Spirochaetia</taxon>
        <taxon>Leptospirales</taxon>
        <taxon>Leptospiraceae</taxon>
        <taxon>Leptospira</taxon>
    </lineage>
</organism>
<protein>
    <submittedName>
        <fullName evidence="1">Uncharacterized protein</fullName>
    </submittedName>
</protein>
<reference evidence="2" key="1">
    <citation type="submission" date="2018-05" db="EMBL/GenBank/DDBJ databases">
        <title>Leptospira yasudae sp. nov. and Leptospira stimsonii sp. nov., two pathogenic species of the genus Leptospira isolated from environmental sources.</title>
        <authorList>
            <person name="Casanovas-Massana A."/>
            <person name="Hamond C."/>
            <person name="Santos L.A."/>
            <person name="Hacker K.P."/>
            <person name="Balassiano I."/>
            <person name="Medeiros M.A."/>
            <person name="Reis M.G."/>
            <person name="Ko A.I."/>
            <person name="Wunder E.A."/>
        </authorList>
    </citation>
    <scope>NUCLEOTIDE SEQUENCE [LARGE SCALE GENOMIC DNA]</scope>
    <source>
        <strain evidence="2">Yale</strain>
    </source>
</reference>
<proteinExistence type="predicted"/>
<dbReference type="Proteomes" id="UP000265798">
    <property type="component" value="Unassembled WGS sequence"/>
</dbReference>
<accession>A0A396Z7S7</accession>
<evidence type="ECO:0000313" key="1">
    <source>
        <dbReference type="EMBL" id="RHX89667.1"/>
    </source>
</evidence>
<gene>
    <name evidence="1" type="ORF">DLM75_11905</name>
</gene>
<evidence type="ECO:0000313" key="2">
    <source>
        <dbReference type="Proteomes" id="UP000265798"/>
    </source>
</evidence>
<name>A0A396Z7S7_9LEPT</name>
<dbReference type="AlphaFoldDB" id="A0A396Z7S7"/>
<dbReference type="EMBL" id="QHCT01000003">
    <property type="protein sequence ID" value="RHX89667.1"/>
    <property type="molecule type" value="Genomic_DNA"/>
</dbReference>
<sequence length="62" mass="7333">MTRTRRILALFIEDGSIVAEAIFLNEKRLLRNENSSSRQSFFFFRTPSVEQIKIPAVRDFLR</sequence>
<comment type="caution">
    <text evidence="1">The sequence shown here is derived from an EMBL/GenBank/DDBJ whole genome shotgun (WGS) entry which is preliminary data.</text>
</comment>